<feature type="transmembrane region" description="Helical" evidence="8">
    <location>
        <begin position="35"/>
        <end position="59"/>
    </location>
</feature>
<evidence type="ECO:0000256" key="6">
    <source>
        <dbReference type="ARBA" id="ARBA00023136"/>
    </source>
</evidence>
<evidence type="ECO:0000313" key="10">
    <source>
        <dbReference type="EMBL" id="SIT30242.1"/>
    </source>
</evidence>
<dbReference type="Pfam" id="PF18916">
    <property type="entry name" value="Lycopene_cyc"/>
    <property type="match status" value="2"/>
</dbReference>
<dbReference type="AlphaFoldDB" id="A0A173MIL3"/>
<evidence type="ECO:0000256" key="8">
    <source>
        <dbReference type="SAM" id="Phobius"/>
    </source>
</evidence>
<evidence type="ECO:0000256" key="7">
    <source>
        <dbReference type="ARBA" id="ARBA00023235"/>
    </source>
</evidence>
<evidence type="ECO:0000313" key="11">
    <source>
        <dbReference type="Proteomes" id="UP000186917"/>
    </source>
</evidence>
<feature type="transmembrane region" description="Helical" evidence="8">
    <location>
        <begin position="79"/>
        <end position="97"/>
    </location>
</feature>
<gene>
    <name evidence="10" type="ORF">SAMN05421788_109173</name>
</gene>
<keyword evidence="3 8" id="KW-0812">Transmembrane</keyword>
<feature type="domain" description="Lycopene cyclase" evidence="9">
    <location>
        <begin position="3"/>
        <end position="92"/>
    </location>
</feature>
<reference evidence="11" key="1">
    <citation type="submission" date="2017-01" db="EMBL/GenBank/DDBJ databases">
        <authorList>
            <person name="Varghese N."/>
            <person name="Submissions S."/>
        </authorList>
    </citation>
    <scope>NUCLEOTIDE SEQUENCE [LARGE SCALE GENOMIC DNA]</scope>
    <source>
        <strain evidence="11">DSM 21054</strain>
    </source>
</reference>
<dbReference type="GO" id="GO:0016020">
    <property type="term" value="C:membrane"/>
    <property type="evidence" value="ECO:0007669"/>
    <property type="project" value="UniProtKB-SubCell"/>
</dbReference>
<protein>
    <submittedName>
        <fullName evidence="10">Lycopene cyclase domain-containing protein</fullName>
    </submittedName>
</protein>
<keyword evidence="4" id="KW-0125">Carotenoid biosynthesis</keyword>
<feature type="transmembrane region" description="Helical" evidence="8">
    <location>
        <begin position="109"/>
        <end position="126"/>
    </location>
</feature>
<dbReference type="STRING" id="477680.SAMN05421788_109173"/>
<comment type="pathway">
    <text evidence="2">Carotenoid biosynthesis.</text>
</comment>
<evidence type="ECO:0000256" key="1">
    <source>
        <dbReference type="ARBA" id="ARBA00004141"/>
    </source>
</evidence>
<evidence type="ECO:0000256" key="3">
    <source>
        <dbReference type="ARBA" id="ARBA00022692"/>
    </source>
</evidence>
<organism evidence="10 11">
    <name type="scientific">Filimonas lacunae</name>
    <dbReference type="NCBI Taxonomy" id="477680"/>
    <lineage>
        <taxon>Bacteria</taxon>
        <taxon>Pseudomonadati</taxon>
        <taxon>Bacteroidota</taxon>
        <taxon>Chitinophagia</taxon>
        <taxon>Chitinophagales</taxon>
        <taxon>Chitinophagaceae</taxon>
        <taxon>Filimonas</taxon>
    </lineage>
</organism>
<feature type="transmembrane region" description="Helical" evidence="8">
    <location>
        <begin position="132"/>
        <end position="150"/>
    </location>
</feature>
<dbReference type="OrthoDB" id="5195186at2"/>
<keyword evidence="5 8" id="KW-1133">Transmembrane helix</keyword>
<evidence type="ECO:0000256" key="5">
    <source>
        <dbReference type="ARBA" id="ARBA00022989"/>
    </source>
</evidence>
<accession>A0A173MIL3</accession>
<feature type="domain" description="Lycopene cyclase" evidence="9">
    <location>
        <begin position="131"/>
        <end position="223"/>
    </location>
</feature>
<feature type="transmembrane region" description="Helical" evidence="8">
    <location>
        <begin position="157"/>
        <end position="178"/>
    </location>
</feature>
<evidence type="ECO:0000256" key="2">
    <source>
        <dbReference type="ARBA" id="ARBA00004829"/>
    </source>
</evidence>
<feature type="transmembrane region" description="Helical" evidence="8">
    <location>
        <begin position="6"/>
        <end position="23"/>
    </location>
</feature>
<evidence type="ECO:0000259" key="9">
    <source>
        <dbReference type="Pfam" id="PF18916"/>
    </source>
</evidence>
<comment type="subcellular location">
    <subcellularLocation>
        <location evidence="1">Membrane</location>
        <topology evidence="1">Multi-pass membrane protein</topology>
    </subcellularLocation>
</comment>
<sequence>MAHYTYLLVNFLTVIFCFIFSFHPKIHFNHYFLPYIKSSIIVAIPFIIWDAWFTKAGVWWFNDRYLLGIRLLGLPIEEWLFFICIPFSCLFTWFVIQKHWRLPKYTARFQQYFTLIGIFACLVITASCTGKIYPFVTFLVAAASLFYLQFIARVSWIVEISCVYTLLLIPFFIVNGVLTGTGLEEPIVNYNPATFFNIRILTVPIEDAVYGYTLIIWNIYFFKRTAQMPHGNIHAG</sequence>
<dbReference type="GO" id="GO:0045436">
    <property type="term" value="F:lycopene beta cyclase activity"/>
    <property type="evidence" value="ECO:0007669"/>
    <property type="project" value="UniProtKB-ARBA"/>
</dbReference>
<dbReference type="NCBIfam" id="TIGR03462">
    <property type="entry name" value="CarR_dom_SF"/>
    <property type="match status" value="1"/>
</dbReference>
<evidence type="ECO:0000256" key="4">
    <source>
        <dbReference type="ARBA" id="ARBA00022746"/>
    </source>
</evidence>
<keyword evidence="7" id="KW-0413">Isomerase</keyword>
<name>A0A173MIL3_9BACT</name>
<proteinExistence type="predicted"/>
<dbReference type="Proteomes" id="UP000186917">
    <property type="component" value="Unassembled WGS sequence"/>
</dbReference>
<dbReference type="RefSeq" id="WP_076381490.1">
    <property type="nucleotide sequence ID" value="NZ_AP017422.1"/>
</dbReference>
<dbReference type="KEGG" id="fln:FLA_3499"/>
<dbReference type="GO" id="GO:0016117">
    <property type="term" value="P:carotenoid biosynthetic process"/>
    <property type="evidence" value="ECO:0007669"/>
    <property type="project" value="UniProtKB-KW"/>
</dbReference>
<keyword evidence="6 8" id="KW-0472">Membrane</keyword>
<dbReference type="GO" id="GO:0016872">
    <property type="term" value="F:intramolecular lyase activity"/>
    <property type="evidence" value="ECO:0007669"/>
    <property type="project" value="InterPro"/>
</dbReference>
<keyword evidence="11" id="KW-1185">Reference proteome</keyword>
<dbReference type="InterPro" id="IPR017825">
    <property type="entry name" value="Lycopene_cyclase_dom"/>
</dbReference>
<dbReference type="EMBL" id="FTOR01000009">
    <property type="protein sequence ID" value="SIT30242.1"/>
    <property type="molecule type" value="Genomic_DNA"/>
</dbReference>
<feature type="transmembrane region" description="Helical" evidence="8">
    <location>
        <begin position="198"/>
        <end position="220"/>
    </location>
</feature>